<gene>
    <name evidence="1" type="ORF">SMTD_LOCUS3307</name>
</gene>
<dbReference type="EMBL" id="UZAL01005765">
    <property type="protein sequence ID" value="VDO94198.1"/>
    <property type="molecule type" value="Genomic_DNA"/>
</dbReference>
<name>A0A3P8D1C0_9TREM</name>
<proteinExistence type="predicted"/>
<reference evidence="1 2" key="1">
    <citation type="submission" date="2018-11" db="EMBL/GenBank/DDBJ databases">
        <authorList>
            <consortium name="Pathogen Informatics"/>
        </authorList>
    </citation>
    <scope>NUCLEOTIDE SEQUENCE [LARGE SCALE GENOMIC DNA]</scope>
    <source>
        <strain>Denwood</strain>
        <strain evidence="2">Zambia</strain>
    </source>
</reference>
<evidence type="ECO:0000313" key="2">
    <source>
        <dbReference type="Proteomes" id="UP000269396"/>
    </source>
</evidence>
<dbReference type="PANTHER" id="PTHR19446">
    <property type="entry name" value="REVERSE TRANSCRIPTASES"/>
    <property type="match status" value="1"/>
</dbReference>
<keyword evidence="2" id="KW-1185">Reference proteome</keyword>
<sequence>MNRPAPVNPPNIEAASTDLPIDVGPPTIEQIRQIKSGKAARLDNISAEALKADVAVTTKILHILLNKIWDEEQVPTDWKEELLVKIRKKGDLSKCENYRGITLLSIQGKVFNRVLLNRMEDYVDAQRRDQQAKFRKD</sequence>
<dbReference type="Proteomes" id="UP000269396">
    <property type="component" value="Unassembled WGS sequence"/>
</dbReference>
<organism evidence="1 2">
    <name type="scientific">Schistosoma mattheei</name>
    <dbReference type="NCBI Taxonomy" id="31246"/>
    <lineage>
        <taxon>Eukaryota</taxon>
        <taxon>Metazoa</taxon>
        <taxon>Spiralia</taxon>
        <taxon>Lophotrochozoa</taxon>
        <taxon>Platyhelminthes</taxon>
        <taxon>Trematoda</taxon>
        <taxon>Digenea</taxon>
        <taxon>Strigeidida</taxon>
        <taxon>Schistosomatoidea</taxon>
        <taxon>Schistosomatidae</taxon>
        <taxon>Schistosoma</taxon>
    </lineage>
</organism>
<dbReference type="AlphaFoldDB" id="A0A3P8D1C0"/>
<protein>
    <recommendedName>
        <fullName evidence="3">Reverse transcriptase domain-containing protein</fullName>
    </recommendedName>
</protein>
<evidence type="ECO:0008006" key="3">
    <source>
        <dbReference type="Google" id="ProtNLM"/>
    </source>
</evidence>
<evidence type="ECO:0000313" key="1">
    <source>
        <dbReference type="EMBL" id="VDO94198.1"/>
    </source>
</evidence>
<accession>A0A3P8D1C0</accession>